<dbReference type="AlphaFoldDB" id="D2QZN9"/>
<dbReference type="eggNOG" id="COG0740">
    <property type="taxonomic scope" value="Bacteria"/>
</dbReference>
<accession>D2QZN9</accession>
<dbReference type="Gene3D" id="3.90.226.10">
    <property type="entry name" value="2-enoyl-CoA Hydratase, Chain A, domain 1"/>
    <property type="match status" value="1"/>
</dbReference>
<evidence type="ECO:0008006" key="3">
    <source>
        <dbReference type="Google" id="ProtNLM"/>
    </source>
</evidence>
<dbReference type="KEGG" id="psl:Psta_1848"/>
<name>D2QZN9_PIRSD</name>
<proteinExistence type="predicted"/>
<dbReference type="Proteomes" id="UP000001887">
    <property type="component" value="Chromosome"/>
</dbReference>
<evidence type="ECO:0000313" key="2">
    <source>
        <dbReference type="Proteomes" id="UP000001887"/>
    </source>
</evidence>
<reference evidence="1 2" key="1">
    <citation type="journal article" date="2009" name="Stand. Genomic Sci.">
        <title>Complete genome sequence of Pirellula staleyi type strain (ATCC 27377).</title>
        <authorList>
            <person name="Clum A."/>
            <person name="Tindall B.J."/>
            <person name="Sikorski J."/>
            <person name="Ivanova N."/>
            <person name="Mavrommatis K."/>
            <person name="Lucas S."/>
            <person name="Glavina del Rio T."/>
            <person name="Nolan M."/>
            <person name="Chen F."/>
            <person name="Tice H."/>
            <person name="Pitluck S."/>
            <person name="Cheng J.F."/>
            <person name="Chertkov O."/>
            <person name="Brettin T."/>
            <person name="Han C."/>
            <person name="Detter J.C."/>
            <person name="Kuske C."/>
            <person name="Bruce D."/>
            <person name="Goodwin L."/>
            <person name="Ovchinikova G."/>
            <person name="Pati A."/>
            <person name="Mikhailova N."/>
            <person name="Chen A."/>
            <person name="Palaniappan K."/>
            <person name="Land M."/>
            <person name="Hauser L."/>
            <person name="Chang Y.J."/>
            <person name="Jeffries C.D."/>
            <person name="Chain P."/>
            <person name="Rohde M."/>
            <person name="Goker M."/>
            <person name="Bristow J."/>
            <person name="Eisen J.A."/>
            <person name="Markowitz V."/>
            <person name="Hugenholtz P."/>
            <person name="Kyrpides N.C."/>
            <person name="Klenk H.P."/>
            <person name="Lapidus A."/>
        </authorList>
    </citation>
    <scope>NUCLEOTIDE SEQUENCE [LARGE SCALE GENOMIC DNA]</scope>
    <source>
        <strain evidence="2">ATCC 27377 / DSM 6068 / ICPB 4128</strain>
    </source>
</reference>
<dbReference type="Pfam" id="PF00574">
    <property type="entry name" value="CLP_protease"/>
    <property type="match status" value="1"/>
</dbReference>
<organism evidence="1 2">
    <name type="scientific">Pirellula staleyi (strain ATCC 27377 / DSM 6068 / ICPB 4128)</name>
    <name type="common">Pirella staleyi</name>
    <dbReference type="NCBI Taxonomy" id="530564"/>
    <lineage>
        <taxon>Bacteria</taxon>
        <taxon>Pseudomonadati</taxon>
        <taxon>Planctomycetota</taxon>
        <taxon>Planctomycetia</taxon>
        <taxon>Pirellulales</taxon>
        <taxon>Pirellulaceae</taxon>
        <taxon>Pirellula</taxon>
    </lineage>
</organism>
<keyword evidence="2" id="KW-1185">Reference proteome</keyword>
<dbReference type="STRING" id="530564.Psta_1848"/>
<protein>
    <recommendedName>
        <fullName evidence="3">ATP-dependent Clp protease proteolytic subunit</fullName>
    </recommendedName>
</protein>
<dbReference type="EMBL" id="CP001848">
    <property type="protein sequence ID" value="ADB16522.1"/>
    <property type="molecule type" value="Genomic_DNA"/>
</dbReference>
<gene>
    <name evidence="1" type="ordered locus">Psta_1848</name>
</gene>
<dbReference type="InterPro" id="IPR029045">
    <property type="entry name" value="ClpP/crotonase-like_dom_sf"/>
</dbReference>
<dbReference type="InterPro" id="IPR023562">
    <property type="entry name" value="ClpP/TepA"/>
</dbReference>
<evidence type="ECO:0000313" key="1">
    <source>
        <dbReference type="EMBL" id="ADB16522.1"/>
    </source>
</evidence>
<dbReference type="HOGENOM" id="CLU_1395212_0_0_0"/>
<sequence length="195" mass="21201">MTDDHDEPQYPLEIAVMGELTEHEPDLCEKLLAVPPGGEVTLYFNSPGGSAYAAMSLASIIKLRNLQATGVVTGECSSAALWPFAACIKRLVTPHSVALFHPMKWESEEHVGIAEAAEWARHFSLLEKEMDQLLADLFGISLEVIAPWMRPGRYVSGRELAAAGLAEITPLSFLAHLQPTEPPPSPKSKAKSKSK</sequence>
<dbReference type="SUPFAM" id="SSF52096">
    <property type="entry name" value="ClpP/crotonase"/>
    <property type="match status" value="1"/>
</dbReference>